<accession>A0A316YRD0</accession>
<keyword evidence="3" id="KW-1185">Reference proteome</keyword>
<dbReference type="GeneID" id="37047598"/>
<feature type="compositionally biased region" description="Basic and acidic residues" evidence="1">
    <location>
        <begin position="179"/>
        <end position="197"/>
    </location>
</feature>
<protein>
    <submittedName>
        <fullName evidence="2">Uncharacterized protein</fullName>
    </submittedName>
</protein>
<evidence type="ECO:0000313" key="2">
    <source>
        <dbReference type="EMBL" id="PWN91791.1"/>
    </source>
</evidence>
<feature type="compositionally biased region" description="Low complexity" evidence="1">
    <location>
        <begin position="74"/>
        <end position="83"/>
    </location>
</feature>
<name>A0A316YRD0_9BASI</name>
<evidence type="ECO:0000256" key="1">
    <source>
        <dbReference type="SAM" id="MobiDB-lite"/>
    </source>
</evidence>
<dbReference type="Proteomes" id="UP000245768">
    <property type="component" value="Unassembled WGS sequence"/>
</dbReference>
<proteinExistence type="predicted"/>
<dbReference type="EMBL" id="KZ819635">
    <property type="protein sequence ID" value="PWN91791.1"/>
    <property type="molecule type" value="Genomic_DNA"/>
</dbReference>
<feature type="region of interest" description="Disordered" evidence="1">
    <location>
        <begin position="127"/>
        <end position="202"/>
    </location>
</feature>
<dbReference type="InParanoid" id="A0A316YRD0"/>
<organism evidence="2 3">
    <name type="scientific">Acaromyces ingoldii</name>
    <dbReference type="NCBI Taxonomy" id="215250"/>
    <lineage>
        <taxon>Eukaryota</taxon>
        <taxon>Fungi</taxon>
        <taxon>Dikarya</taxon>
        <taxon>Basidiomycota</taxon>
        <taxon>Ustilaginomycotina</taxon>
        <taxon>Exobasidiomycetes</taxon>
        <taxon>Exobasidiales</taxon>
        <taxon>Cryptobasidiaceae</taxon>
        <taxon>Acaromyces</taxon>
    </lineage>
</organism>
<dbReference type="RefSeq" id="XP_025378989.1">
    <property type="nucleotide sequence ID" value="XM_025525682.1"/>
</dbReference>
<dbReference type="AlphaFoldDB" id="A0A316YRD0"/>
<feature type="region of interest" description="Disordered" evidence="1">
    <location>
        <begin position="62"/>
        <end position="93"/>
    </location>
</feature>
<gene>
    <name evidence="2" type="ORF">FA10DRAFT_75444</name>
</gene>
<evidence type="ECO:0000313" key="3">
    <source>
        <dbReference type="Proteomes" id="UP000245768"/>
    </source>
</evidence>
<feature type="compositionally biased region" description="Polar residues" evidence="1">
    <location>
        <begin position="135"/>
        <end position="146"/>
    </location>
</feature>
<sequence>MKLSDSVFPVPPSLDRHFCLPSGKNLPAMKLFVWTLVVCSVSVTQVFSLPGLPINLSDSVHHTPSPPLETDNNPSTSLSLSSPGGSGLHRSPREHNLLNLDKSTTPGPSDGHAAEQDDVQPLHLTHLREPDTDDNNTGAEQQQQRSGTREAGTTRSPSRSRREGSSTLNRRGMILSKLSGKDGQSKNGESEKSRSKSGESQMNVLSVCLSFDRSKLTTM</sequence>
<reference evidence="2 3" key="1">
    <citation type="journal article" date="2018" name="Mol. Biol. Evol.">
        <title>Broad Genomic Sampling Reveals a Smut Pathogenic Ancestry of the Fungal Clade Ustilaginomycotina.</title>
        <authorList>
            <person name="Kijpornyongpan T."/>
            <person name="Mondo S.J."/>
            <person name="Barry K."/>
            <person name="Sandor L."/>
            <person name="Lee J."/>
            <person name="Lipzen A."/>
            <person name="Pangilinan J."/>
            <person name="LaButti K."/>
            <person name="Hainaut M."/>
            <person name="Henrissat B."/>
            <person name="Grigoriev I.V."/>
            <person name="Spatafora J.W."/>
            <person name="Aime M.C."/>
        </authorList>
    </citation>
    <scope>NUCLEOTIDE SEQUENCE [LARGE SCALE GENOMIC DNA]</scope>
    <source>
        <strain evidence="2 3">MCA 4198</strain>
    </source>
</reference>